<gene>
    <name evidence="7" type="primary">rplV</name>
    <name evidence="12" type="ORF">COT34_02510</name>
</gene>
<dbReference type="Gene3D" id="3.90.470.10">
    <property type="entry name" value="Ribosomal protein L22/L17"/>
    <property type="match status" value="1"/>
</dbReference>
<accession>A0A2M6T001</accession>
<dbReference type="GO" id="GO:0006412">
    <property type="term" value="P:translation"/>
    <property type="evidence" value="ECO:0007669"/>
    <property type="project" value="UniProtKB-UniRule"/>
</dbReference>
<proteinExistence type="inferred from homology"/>
<dbReference type="EMBL" id="PEYE01000040">
    <property type="protein sequence ID" value="PIS38659.1"/>
    <property type="molecule type" value="Genomic_DNA"/>
</dbReference>
<dbReference type="HAMAP" id="MF_01331_B">
    <property type="entry name" value="Ribosomal_uL22_B"/>
    <property type="match status" value="1"/>
</dbReference>
<dbReference type="PANTHER" id="PTHR13501:SF8">
    <property type="entry name" value="LARGE RIBOSOMAL SUBUNIT PROTEIN UL22M"/>
    <property type="match status" value="1"/>
</dbReference>
<reference evidence="13" key="1">
    <citation type="submission" date="2017-09" db="EMBL/GenBank/DDBJ databases">
        <title>Depth-based differentiation of microbial function through sediment-hosted aquifers and enrichment of novel symbionts in the deep terrestrial subsurface.</title>
        <authorList>
            <person name="Probst A.J."/>
            <person name="Ladd B."/>
            <person name="Jarett J.K."/>
            <person name="Geller-Mcgrath D.E."/>
            <person name="Sieber C.M.K."/>
            <person name="Emerson J.B."/>
            <person name="Anantharaman K."/>
            <person name="Thomas B.C."/>
            <person name="Malmstrom R."/>
            <person name="Stieglmeier M."/>
            <person name="Klingl A."/>
            <person name="Woyke T."/>
            <person name="Ryan C.M."/>
            <person name="Banfield J.F."/>
        </authorList>
    </citation>
    <scope>NUCLEOTIDE SEQUENCE [LARGE SCALE GENOMIC DNA]</scope>
</reference>
<organism evidence="12 13">
    <name type="scientific">Candidatus Nealsonbacteria bacterium CG08_land_8_20_14_0_20_43_11</name>
    <dbReference type="NCBI Taxonomy" id="1974706"/>
    <lineage>
        <taxon>Bacteria</taxon>
        <taxon>Candidatus Nealsoniibacteriota</taxon>
    </lineage>
</organism>
<evidence type="ECO:0000256" key="5">
    <source>
        <dbReference type="ARBA" id="ARBA00023274"/>
    </source>
</evidence>
<comment type="similarity">
    <text evidence="1 7 8">Belongs to the universal ribosomal protein uL22 family.</text>
</comment>
<dbReference type="InterPro" id="IPR005727">
    <property type="entry name" value="Ribosomal_uL22_bac/chlpt-type"/>
</dbReference>
<comment type="function">
    <text evidence="7 10">This protein binds specifically to 23S rRNA; its binding is stimulated by other ribosomal proteins, e.g., L4, L17, and L20. It is important during the early stages of 50S assembly. It makes multiple contacts with different domains of the 23S rRNA in the assembled 50S subunit and ribosome.</text>
</comment>
<keyword evidence="5 7" id="KW-0687">Ribonucleoprotein</keyword>
<dbReference type="NCBIfam" id="TIGR01044">
    <property type="entry name" value="rplV_bact"/>
    <property type="match status" value="1"/>
</dbReference>
<comment type="function">
    <text evidence="7">The globular domain of the protein is located near the polypeptide exit tunnel on the outside of the subunit, while an extended beta-hairpin is found that lines the wall of the exit tunnel in the center of the 70S ribosome.</text>
</comment>
<evidence type="ECO:0000256" key="3">
    <source>
        <dbReference type="ARBA" id="ARBA00022884"/>
    </source>
</evidence>
<evidence type="ECO:0000256" key="4">
    <source>
        <dbReference type="ARBA" id="ARBA00022980"/>
    </source>
</evidence>
<dbReference type="GO" id="GO:0019843">
    <property type="term" value="F:rRNA binding"/>
    <property type="evidence" value="ECO:0007669"/>
    <property type="project" value="UniProtKB-UniRule"/>
</dbReference>
<feature type="region of interest" description="Disordered" evidence="11">
    <location>
        <begin position="118"/>
        <end position="172"/>
    </location>
</feature>
<evidence type="ECO:0000313" key="12">
    <source>
        <dbReference type="EMBL" id="PIS38659.1"/>
    </source>
</evidence>
<dbReference type="AlphaFoldDB" id="A0A2M6T001"/>
<evidence type="ECO:0000256" key="8">
    <source>
        <dbReference type="RuleBase" id="RU004005"/>
    </source>
</evidence>
<name>A0A2M6T001_9BACT</name>
<dbReference type="PANTHER" id="PTHR13501">
    <property type="entry name" value="CHLOROPLAST 50S RIBOSOMAL PROTEIN L22-RELATED"/>
    <property type="match status" value="1"/>
</dbReference>
<evidence type="ECO:0000256" key="1">
    <source>
        <dbReference type="ARBA" id="ARBA00009451"/>
    </source>
</evidence>
<evidence type="ECO:0000313" key="13">
    <source>
        <dbReference type="Proteomes" id="UP000229390"/>
    </source>
</evidence>
<evidence type="ECO:0000256" key="11">
    <source>
        <dbReference type="SAM" id="MobiDB-lite"/>
    </source>
</evidence>
<comment type="caution">
    <text evidence="12">The sequence shown here is derived from an EMBL/GenBank/DDBJ whole genome shotgun (WGS) entry which is preliminary data.</text>
</comment>
<evidence type="ECO:0000256" key="10">
    <source>
        <dbReference type="RuleBase" id="RU004008"/>
    </source>
</evidence>
<dbReference type="Pfam" id="PF00237">
    <property type="entry name" value="Ribosomal_L22"/>
    <property type="match status" value="1"/>
</dbReference>
<dbReference type="InterPro" id="IPR001063">
    <property type="entry name" value="Ribosomal_uL22"/>
</dbReference>
<dbReference type="GO" id="GO:0022625">
    <property type="term" value="C:cytosolic large ribosomal subunit"/>
    <property type="evidence" value="ECO:0007669"/>
    <property type="project" value="TreeGrafter"/>
</dbReference>
<keyword evidence="4 7" id="KW-0689">Ribosomal protein</keyword>
<dbReference type="PROSITE" id="PS00464">
    <property type="entry name" value="RIBOSOMAL_L22"/>
    <property type="match status" value="1"/>
</dbReference>
<evidence type="ECO:0000256" key="7">
    <source>
        <dbReference type="HAMAP-Rule" id="MF_01331"/>
    </source>
</evidence>
<evidence type="ECO:0000256" key="2">
    <source>
        <dbReference type="ARBA" id="ARBA00022730"/>
    </source>
</evidence>
<dbReference type="InterPro" id="IPR018260">
    <property type="entry name" value="Ribosomal_uL22_CS"/>
</dbReference>
<dbReference type="Proteomes" id="UP000229390">
    <property type="component" value="Unassembled WGS sequence"/>
</dbReference>
<keyword evidence="2 7" id="KW-0699">rRNA-binding</keyword>
<dbReference type="CDD" id="cd00336">
    <property type="entry name" value="Ribosomal_L22"/>
    <property type="match status" value="1"/>
</dbReference>
<dbReference type="GO" id="GO:0003735">
    <property type="term" value="F:structural constituent of ribosome"/>
    <property type="evidence" value="ECO:0007669"/>
    <property type="project" value="InterPro"/>
</dbReference>
<dbReference type="InterPro" id="IPR036394">
    <property type="entry name" value="Ribosomal_uL22_sf"/>
</dbReference>
<protein>
    <recommendedName>
        <fullName evidence="6 7">Large ribosomal subunit protein uL22</fullName>
    </recommendedName>
</protein>
<evidence type="ECO:0000256" key="6">
    <source>
        <dbReference type="ARBA" id="ARBA00035207"/>
    </source>
</evidence>
<feature type="compositionally biased region" description="Basic and acidic residues" evidence="11">
    <location>
        <begin position="134"/>
        <end position="152"/>
    </location>
</feature>
<comment type="subunit">
    <text evidence="7 9">Part of the 50S ribosomal subunit.</text>
</comment>
<sequence length="172" mass="19408">MEVKAKLNNLNIAPRKVRLVADLIRGKETKKALVILRLTIKRASEPLLKLLQSAISNARHNFSLNENNLYIARITVDEGRKLKRWEPRARGSASEIQKKTSHITLILEEIEKIAEKAKKAGAGEAKRPATLGEFAEKKEEPLRPRFKPEAKAQKPAAGKGIQKIFRRKAFSK</sequence>
<keyword evidence="3 7" id="KW-0694">RNA-binding</keyword>
<dbReference type="InterPro" id="IPR047867">
    <property type="entry name" value="Ribosomal_uL22_bac/org-type"/>
</dbReference>
<evidence type="ECO:0000256" key="9">
    <source>
        <dbReference type="RuleBase" id="RU004006"/>
    </source>
</evidence>
<dbReference type="SUPFAM" id="SSF54843">
    <property type="entry name" value="Ribosomal protein L22"/>
    <property type="match status" value="1"/>
</dbReference>